<evidence type="ECO:0000256" key="1">
    <source>
        <dbReference type="SAM" id="Phobius"/>
    </source>
</evidence>
<keyword evidence="1" id="KW-1133">Transmembrane helix</keyword>
<feature type="non-terminal residue" evidence="2">
    <location>
        <position position="1"/>
    </location>
</feature>
<keyword evidence="1" id="KW-0812">Transmembrane</keyword>
<protein>
    <submittedName>
        <fullName evidence="2">Uncharacterized protein</fullName>
    </submittedName>
</protein>
<keyword evidence="1" id="KW-0472">Membrane</keyword>
<sequence>SGWLCYLLIHLFFSSIQQFIFVYIYTYITYTLPLYFKLTNPMFCTVSLLFFF</sequence>
<dbReference type="AlphaFoldDB" id="A0A0K2TZK6"/>
<name>A0A0K2TZK6_LEPSM</name>
<dbReference type="EMBL" id="HACA01013460">
    <property type="protein sequence ID" value="CDW30821.1"/>
    <property type="molecule type" value="Transcribed_RNA"/>
</dbReference>
<proteinExistence type="predicted"/>
<evidence type="ECO:0000313" key="2">
    <source>
        <dbReference type="EMBL" id="CDW30821.1"/>
    </source>
</evidence>
<reference evidence="2" key="1">
    <citation type="submission" date="2014-05" db="EMBL/GenBank/DDBJ databases">
        <authorList>
            <person name="Chronopoulou M."/>
        </authorList>
    </citation>
    <scope>NUCLEOTIDE SEQUENCE</scope>
    <source>
        <tissue evidence="2">Whole organism</tissue>
    </source>
</reference>
<organism evidence="2">
    <name type="scientific">Lepeophtheirus salmonis</name>
    <name type="common">Salmon louse</name>
    <name type="synonym">Caligus salmonis</name>
    <dbReference type="NCBI Taxonomy" id="72036"/>
    <lineage>
        <taxon>Eukaryota</taxon>
        <taxon>Metazoa</taxon>
        <taxon>Ecdysozoa</taxon>
        <taxon>Arthropoda</taxon>
        <taxon>Crustacea</taxon>
        <taxon>Multicrustacea</taxon>
        <taxon>Hexanauplia</taxon>
        <taxon>Copepoda</taxon>
        <taxon>Siphonostomatoida</taxon>
        <taxon>Caligidae</taxon>
        <taxon>Lepeophtheirus</taxon>
    </lineage>
</organism>
<feature type="transmembrane region" description="Helical" evidence="1">
    <location>
        <begin position="7"/>
        <end position="28"/>
    </location>
</feature>
<accession>A0A0K2TZK6</accession>